<feature type="domain" description="Amine oxidase" evidence="1">
    <location>
        <begin position="13"/>
        <end position="417"/>
    </location>
</feature>
<dbReference type="EMBL" id="JBHSNA010000002">
    <property type="protein sequence ID" value="MFC5565517.1"/>
    <property type="molecule type" value="Genomic_DNA"/>
</dbReference>
<organism evidence="2 3">
    <name type="scientific">Rubellimicrobium aerolatum</name>
    <dbReference type="NCBI Taxonomy" id="490979"/>
    <lineage>
        <taxon>Bacteria</taxon>
        <taxon>Pseudomonadati</taxon>
        <taxon>Pseudomonadota</taxon>
        <taxon>Alphaproteobacteria</taxon>
        <taxon>Rhodobacterales</taxon>
        <taxon>Roseobacteraceae</taxon>
        <taxon>Rubellimicrobium</taxon>
    </lineage>
</organism>
<protein>
    <submittedName>
        <fullName evidence="2">Hydroxysqualene dehydroxylase HpnE</fullName>
        <ecNumber evidence="2">1.17.8.1</ecNumber>
    </submittedName>
</protein>
<sequence length="418" mass="43757">MTSRHAHVVGAGLAGLAAALDLQAAGWRVTLHEASPKPGGRCRSYHDAALDRRIDNGNHLILSGNAAVLSHAARIGAADRLLTLPEAAFPFADLATGARWTVRVPRSPLGALRPDARPPGATPLSALAGVAGLLAAPRSRTVAQAVRDRGPMWRAFWDPMATAVLNVPPETGSAALLRAALLRSFFRGEAACRPVLAPEGLGDALIDPAIDRLQEQGAKLRLRAPLAGIALGPTRAEALAFANGPRVSLGPRDAVVLAVPPAALADLLPDLPRPAPGLAILNAHFRVDPALAAAVPPLLGLLGAQAQWLFRRGDVLSVTVSAAEATRVWSMPRDESLALLWSEVARALDLGAAQPQAQRLLRERAATFDQSPQGAALRPPTRTRWRNLVLAGDHVRTGLPATLEGAVLSGRRAARALA</sequence>
<keyword evidence="3" id="KW-1185">Reference proteome</keyword>
<reference evidence="3" key="1">
    <citation type="journal article" date="2019" name="Int. J. Syst. Evol. Microbiol.">
        <title>The Global Catalogue of Microorganisms (GCM) 10K type strain sequencing project: providing services to taxonomists for standard genome sequencing and annotation.</title>
        <authorList>
            <consortium name="The Broad Institute Genomics Platform"/>
            <consortium name="The Broad Institute Genome Sequencing Center for Infectious Disease"/>
            <person name="Wu L."/>
            <person name="Ma J."/>
        </authorList>
    </citation>
    <scope>NUCLEOTIDE SEQUENCE [LARGE SCALE GENOMIC DNA]</scope>
    <source>
        <strain evidence="3">KACC 11588</strain>
    </source>
</reference>
<comment type="caution">
    <text evidence="2">The sequence shown here is derived from an EMBL/GenBank/DDBJ whole genome shotgun (WGS) entry which is preliminary data.</text>
</comment>
<dbReference type="InterPro" id="IPR017830">
    <property type="entry name" value="SQase_HpnE"/>
</dbReference>
<dbReference type="Gene3D" id="3.50.50.60">
    <property type="entry name" value="FAD/NAD(P)-binding domain"/>
    <property type="match status" value="1"/>
</dbReference>
<dbReference type="Proteomes" id="UP001596056">
    <property type="component" value="Unassembled WGS sequence"/>
</dbReference>
<dbReference type="RefSeq" id="WP_209837984.1">
    <property type="nucleotide sequence ID" value="NZ_JAGGJP010000002.1"/>
</dbReference>
<dbReference type="PANTHER" id="PTHR42923">
    <property type="entry name" value="PROTOPORPHYRINOGEN OXIDASE"/>
    <property type="match status" value="1"/>
</dbReference>
<evidence type="ECO:0000313" key="2">
    <source>
        <dbReference type="EMBL" id="MFC5565517.1"/>
    </source>
</evidence>
<evidence type="ECO:0000259" key="1">
    <source>
        <dbReference type="Pfam" id="PF01593"/>
    </source>
</evidence>
<dbReference type="GO" id="GO:0016491">
    <property type="term" value="F:oxidoreductase activity"/>
    <property type="evidence" value="ECO:0007669"/>
    <property type="project" value="UniProtKB-KW"/>
</dbReference>
<name>A0ABW0S9D3_9RHOB</name>
<keyword evidence="2" id="KW-0560">Oxidoreductase</keyword>
<accession>A0ABW0S9D3</accession>
<dbReference type="Pfam" id="PF01593">
    <property type="entry name" value="Amino_oxidase"/>
    <property type="match status" value="1"/>
</dbReference>
<dbReference type="SUPFAM" id="SSF51905">
    <property type="entry name" value="FAD/NAD(P)-binding domain"/>
    <property type="match status" value="1"/>
</dbReference>
<dbReference type="NCBIfam" id="TIGR03467">
    <property type="entry name" value="HpnE"/>
    <property type="match status" value="1"/>
</dbReference>
<dbReference type="PANTHER" id="PTHR42923:SF47">
    <property type="entry name" value="BLR3003 PROTEIN"/>
    <property type="match status" value="1"/>
</dbReference>
<dbReference type="InterPro" id="IPR002937">
    <property type="entry name" value="Amino_oxidase"/>
</dbReference>
<gene>
    <name evidence="2" type="primary">hpnE</name>
    <name evidence="2" type="ORF">ACFPOC_03690</name>
</gene>
<dbReference type="EC" id="1.17.8.1" evidence="2"/>
<proteinExistence type="predicted"/>
<evidence type="ECO:0000313" key="3">
    <source>
        <dbReference type="Proteomes" id="UP001596056"/>
    </source>
</evidence>
<dbReference type="InterPro" id="IPR050464">
    <property type="entry name" value="Zeta_carotene_desat/Oxidored"/>
</dbReference>
<dbReference type="InterPro" id="IPR036188">
    <property type="entry name" value="FAD/NAD-bd_sf"/>
</dbReference>